<evidence type="ECO:0000256" key="1">
    <source>
        <dbReference type="ARBA" id="ARBA00022603"/>
    </source>
</evidence>
<evidence type="ECO:0000313" key="6">
    <source>
        <dbReference type="Proteomes" id="UP000198623"/>
    </source>
</evidence>
<keyword evidence="3" id="KW-0620">Polyamine biosynthesis</keyword>
<name>A0A1I2S694_9GAMM</name>
<sequence>MSLPGKEIHCGYDEFGVIRVLDDGNKRYLSFGDVDEQSCWLKSEPHIPQHEYVRTMLLVLLFCEPKRCITLGLGAGSLTSCLHHHLPSLKQEVVELRAGVIDAAYKYFQLPRSKRLVLHHLDAQDFLQSVESKKADIIFSDIYGADGLDEQQLQPDFIHECYYRLKPGGWLVLNCWRDHQSEATLAMLGELFSDIRSCATQSGNWVIFAGTSINKQSAKQLKAQARELSQQLGFSFSPSLSKLKSHLQT</sequence>
<dbReference type="Pfam" id="PF05175">
    <property type="entry name" value="MTS"/>
    <property type="match status" value="1"/>
</dbReference>
<dbReference type="CDD" id="cd02440">
    <property type="entry name" value="AdoMet_MTases"/>
    <property type="match status" value="1"/>
</dbReference>
<dbReference type="SUPFAM" id="SSF53335">
    <property type="entry name" value="S-adenosyl-L-methionine-dependent methyltransferases"/>
    <property type="match status" value="1"/>
</dbReference>
<keyword evidence="2" id="KW-0949">S-adenosyl-L-methionine</keyword>
<protein>
    <submittedName>
        <fullName evidence="5">Spermidine synthase</fullName>
    </submittedName>
</protein>
<gene>
    <name evidence="5" type="ORF">SAMN05216175_10723</name>
</gene>
<dbReference type="GO" id="GO:0032259">
    <property type="term" value="P:methylation"/>
    <property type="evidence" value="ECO:0007669"/>
    <property type="project" value="UniProtKB-KW"/>
</dbReference>
<dbReference type="GO" id="GO:0008168">
    <property type="term" value="F:methyltransferase activity"/>
    <property type="evidence" value="ECO:0007669"/>
    <property type="project" value="UniProtKB-KW"/>
</dbReference>
<dbReference type="Proteomes" id="UP000198623">
    <property type="component" value="Unassembled WGS sequence"/>
</dbReference>
<dbReference type="STRING" id="1045558.SAMN05216175_10723"/>
<dbReference type="OrthoDB" id="9761985at2"/>
<reference evidence="6" key="1">
    <citation type="submission" date="2016-10" db="EMBL/GenBank/DDBJ databases">
        <authorList>
            <person name="Varghese N."/>
            <person name="Submissions S."/>
        </authorList>
    </citation>
    <scope>NUCLEOTIDE SEQUENCE [LARGE SCALE GENOMIC DNA]</scope>
    <source>
        <strain evidence="6">CGMCC 1.10971</strain>
    </source>
</reference>
<dbReference type="Gene3D" id="3.40.50.150">
    <property type="entry name" value="Vaccinia Virus protein VP39"/>
    <property type="match status" value="1"/>
</dbReference>
<evidence type="ECO:0000259" key="4">
    <source>
        <dbReference type="Pfam" id="PF05175"/>
    </source>
</evidence>
<evidence type="ECO:0000256" key="2">
    <source>
        <dbReference type="ARBA" id="ARBA00022691"/>
    </source>
</evidence>
<dbReference type="EMBL" id="FOOU01000007">
    <property type="protein sequence ID" value="SFG45576.1"/>
    <property type="molecule type" value="Genomic_DNA"/>
</dbReference>
<keyword evidence="6" id="KW-1185">Reference proteome</keyword>
<dbReference type="GO" id="GO:0006596">
    <property type="term" value="P:polyamine biosynthetic process"/>
    <property type="evidence" value="ECO:0007669"/>
    <property type="project" value="UniProtKB-KW"/>
</dbReference>
<proteinExistence type="predicted"/>
<keyword evidence="1" id="KW-0808">Transferase</keyword>
<dbReference type="PANTHER" id="PTHR43317:SF1">
    <property type="entry name" value="THERMOSPERMINE SYNTHASE ACAULIS5"/>
    <property type="match status" value="1"/>
</dbReference>
<dbReference type="AlphaFoldDB" id="A0A1I2S694"/>
<dbReference type="InterPro" id="IPR007848">
    <property type="entry name" value="Small_mtfrase_dom"/>
</dbReference>
<organism evidence="5 6">
    <name type="scientific">Neptunomonas qingdaonensis</name>
    <dbReference type="NCBI Taxonomy" id="1045558"/>
    <lineage>
        <taxon>Bacteria</taxon>
        <taxon>Pseudomonadati</taxon>
        <taxon>Pseudomonadota</taxon>
        <taxon>Gammaproteobacteria</taxon>
        <taxon>Oceanospirillales</taxon>
        <taxon>Oceanospirillaceae</taxon>
        <taxon>Neptunomonas</taxon>
    </lineage>
</organism>
<keyword evidence="1" id="KW-0489">Methyltransferase</keyword>
<dbReference type="RefSeq" id="WP_090728183.1">
    <property type="nucleotide sequence ID" value="NZ_FOOU01000007.1"/>
</dbReference>
<evidence type="ECO:0000256" key="3">
    <source>
        <dbReference type="ARBA" id="ARBA00023115"/>
    </source>
</evidence>
<feature type="domain" description="Methyltransferase small" evidence="4">
    <location>
        <begin position="65"/>
        <end position="206"/>
    </location>
</feature>
<evidence type="ECO:0000313" key="5">
    <source>
        <dbReference type="EMBL" id="SFG45576.1"/>
    </source>
</evidence>
<accession>A0A1I2S694</accession>
<dbReference type="PANTHER" id="PTHR43317">
    <property type="entry name" value="THERMOSPERMINE SYNTHASE ACAULIS5"/>
    <property type="match status" value="1"/>
</dbReference>
<dbReference type="InterPro" id="IPR029063">
    <property type="entry name" value="SAM-dependent_MTases_sf"/>
</dbReference>